<name>A0ACD1A9T7_9FIRM</name>
<proteinExistence type="predicted"/>
<dbReference type="EMBL" id="CP042469">
    <property type="protein sequence ID" value="QOX63089.1"/>
    <property type="molecule type" value="Genomic_DNA"/>
</dbReference>
<evidence type="ECO:0000313" key="1">
    <source>
        <dbReference type="EMBL" id="QOX63089.1"/>
    </source>
</evidence>
<gene>
    <name evidence="1" type="ORF">FRZ06_06910</name>
</gene>
<dbReference type="Proteomes" id="UP000594014">
    <property type="component" value="Chromosome"/>
</dbReference>
<accession>A0ACD1A9T7</accession>
<organism evidence="1 2">
    <name type="scientific">Anoxybacterium hadale</name>
    <dbReference type="NCBI Taxonomy" id="3408580"/>
    <lineage>
        <taxon>Bacteria</taxon>
        <taxon>Bacillati</taxon>
        <taxon>Bacillota</taxon>
        <taxon>Clostridia</taxon>
        <taxon>Peptostreptococcales</taxon>
        <taxon>Anaerovoracaceae</taxon>
        <taxon>Anoxybacterium</taxon>
    </lineage>
</organism>
<protein>
    <submittedName>
        <fullName evidence="1">MBL fold metallo-hydrolase</fullName>
    </submittedName>
</protein>
<evidence type="ECO:0000313" key="2">
    <source>
        <dbReference type="Proteomes" id="UP000594014"/>
    </source>
</evidence>
<sequence>MTDNRSMSKSITEEVADGIYQIKVPLPNNPLGSLNAYLLTGGEKNLLIDTGFFHPACRKALWDGFQNIGAKLSDTDIFLTHLHADHSGLASELASRGAKIYCSALDGHIINLFAAQEYWDEMGALFCRHGMPDIGEDQEKGIHPGKLFGGKDRINFVTVTDGEILQAGKYKLQCVWTPGHSPGHMCLLENNRKLLFSGDHILGDITPVLSPERGLERPLRSYLKSLERIEALEIKEILPGHRGRVTEPYVRIEELKKHHELRLKEIRLILRHANRPMNAYEVAAKMSWRMPKDIWEKIPRQQRWFATGEAMAHLFYLEEEGSAEVSLEGESYKFSLKKTGGVLL</sequence>
<reference evidence="1" key="1">
    <citation type="submission" date="2019-08" db="EMBL/GenBank/DDBJ databases">
        <title>Genome sequence of Clostridiales bacterium MT110.</title>
        <authorList>
            <person name="Cao J."/>
        </authorList>
    </citation>
    <scope>NUCLEOTIDE SEQUENCE</scope>
    <source>
        <strain evidence="1">MT110</strain>
    </source>
</reference>
<keyword evidence="2" id="KW-1185">Reference proteome</keyword>